<accession>A0A520XGB2</accession>
<sequence length="83" mass="9702">MGVGAHRIIKLEYEYSFSIGELLRYIDIDMLNSNAAGIIEISLEKLKKALKDEYIREETKKVIKEDMEIAKKQGDDYISYYCF</sequence>
<proteinExistence type="predicted"/>
<protein>
    <submittedName>
        <fullName evidence="1">Uncharacterized protein</fullName>
    </submittedName>
</protein>
<evidence type="ECO:0000313" key="1">
    <source>
        <dbReference type="EMBL" id="RZV40238.1"/>
    </source>
</evidence>
<evidence type="ECO:0000313" key="2">
    <source>
        <dbReference type="Proteomes" id="UP000322454"/>
    </source>
</evidence>
<name>A0A520XGB2_9DELT</name>
<dbReference type="Proteomes" id="UP000322454">
    <property type="component" value="Unassembled WGS sequence"/>
</dbReference>
<dbReference type="AlphaFoldDB" id="A0A520XGB2"/>
<gene>
    <name evidence="1" type="ORF">EVJ48_01730</name>
</gene>
<dbReference type="EMBL" id="SHMQ01000002">
    <property type="protein sequence ID" value="RZV40238.1"/>
    <property type="molecule type" value="Genomic_DNA"/>
</dbReference>
<comment type="caution">
    <text evidence="1">The sequence shown here is derived from an EMBL/GenBank/DDBJ whole genome shotgun (WGS) entry which is preliminary data.</text>
</comment>
<organism evidence="1 2">
    <name type="scientific">Candidatus Acidulodesulfobacterium acidiphilum</name>
    <dbReference type="NCBI Taxonomy" id="2597224"/>
    <lineage>
        <taxon>Bacteria</taxon>
        <taxon>Deltaproteobacteria</taxon>
        <taxon>Candidatus Acidulodesulfobacterales</taxon>
        <taxon>Candidatus Acidulodesulfobacterium</taxon>
    </lineage>
</organism>
<reference evidence="1 2" key="1">
    <citation type="submission" date="2019-01" db="EMBL/GenBank/DDBJ databases">
        <title>Insights into ecological role of a new deltaproteobacterial order Candidatus Sinidesulfobacterales (Sva0485) by metagenomics and metatranscriptomics.</title>
        <authorList>
            <person name="Tan S."/>
            <person name="Liu J."/>
            <person name="Fang Y."/>
            <person name="Hedlund B."/>
            <person name="Lian Z.-H."/>
            <person name="Huang L.-Y."/>
            <person name="Li J.-T."/>
            <person name="Huang L.-N."/>
            <person name="Li W.-J."/>
            <person name="Jiang H.-C."/>
            <person name="Dong H.-L."/>
            <person name="Shu W.-S."/>
        </authorList>
    </citation>
    <scope>NUCLEOTIDE SEQUENCE [LARGE SCALE GENOMIC DNA]</scope>
    <source>
        <strain evidence="1">AP4</strain>
    </source>
</reference>